<dbReference type="AlphaFoldDB" id="A0A1P8UBJ8"/>
<keyword evidence="5 11" id="KW-0418">Kinase</keyword>
<dbReference type="InterPro" id="IPR008271">
    <property type="entry name" value="Ser/Thr_kinase_AS"/>
</dbReference>
<sequence>MSAAKRPPAPPPALAGFTYLDVLGSGGFADVYLYEQHLPRRRVAVKVMLEGRMAGGAAEQFAAEANVMALLSTHPAIVTIYQAGVSDDGRPYLVMEYCPRPNLQVRSRAAAFSVAEALRVGVQVAAAVETAHRAGILHRDIKPANILVTEYNRPALTDFGIATTADAVESSAGMSIPWSPPESFTDQPESGVATDVYALGATVYTLLAGRSPFEQPGGRNGGADLIQRIESQPVPRLERADAPASLQAVLERAMAKRPGDRFESAVAFARALQRVQIELAHSVTPIDILDDAPDEDTQDPDVDGELTRVRGIVSIEPQTGPAAGPTRRRDHPDAHAAATASWAPPVTDAGDTADPTVLRGPVSIVPEATVADTGFAPTSAATDAVDTATVRRRPMETPQAPATPAAPGGPAAGGAGAPGAPTVPPAHGGDAAGGSAGGGPAGGPAAPRSRRGLWIGAGIAAAVVVVGGIALGASLIAPAVQEPVESPPASVAPQDPIGDVVPAVADLTGSVQGADAVFTWTNPDPQEGDAYLWHVVTLTGNGQDERVEATTVTLPADPGGTTCIEVTLLRSTGRAGPVTRECTS</sequence>
<dbReference type="RefSeq" id="WP_076691838.1">
    <property type="nucleotide sequence ID" value="NZ_CP018762.1"/>
</dbReference>
<dbReference type="CDD" id="cd14014">
    <property type="entry name" value="STKc_PknB_like"/>
    <property type="match status" value="1"/>
</dbReference>
<dbReference type="PANTHER" id="PTHR43289:SF6">
    <property type="entry name" value="SERINE_THREONINE-PROTEIN KINASE NEKL-3"/>
    <property type="match status" value="1"/>
</dbReference>
<evidence type="ECO:0000256" key="3">
    <source>
        <dbReference type="ARBA" id="ARBA00022679"/>
    </source>
</evidence>
<evidence type="ECO:0000256" key="9">
    <source>
        <dbReference type="SAM" id="Phobius"/>
    </source>
</evidence>
<feature type="domain" description="Protein kinase" evidence="10">
    <location>
        <begin position="17"/>
        <end position="284"/>
    </location>
</feature>
<dbReference type="KEGG" id="maur:BOH66_15435"/>
<organism evidence="11 12">
    <name type="scientific">Microbacterium aurum</name>
    <dbReference type="NCBI Taxonomy" id="36805"/>
    <lineage>
        <taxon>Bacteria</taxon>
        <taxon>Bacillati</taxon>
        <taxon>Actinomycetota</taxon>
        <taxon>Actinomycetes</taxon>
        <taxon>Micrococcales</taxon>
        <taxon>Microbacteriaceae</taxon>
        <taxon>Microbacterium</taxon>
    </lineage>
</organism>
<keyword evidence="6 7" id="KW-0067">ATP-binding</keyword>
<evidence type="ECO:0000256" key="4">
    <source>
        <dbReference type="ARBA" id="ARBA00022741"/>
    </source>
</evidence>
<dbReference type="GO" id="GO:0005524">
    <property type="term" value="F:ATP binding"/>
    <property type="evidence" value="ECO:0007669"/>
    <property type="project" value="UniProtKB-UniRule"/>
</dbReference>
<protein>
    <recommendedName>
        <fullName evidence="1">non-specific serine/threonine protein kinase</fullName>
        <ecNumber evidence="1">2.7.11.1</ecNumber>
    </recommendedName>
</protein>
<dbReference type="GO" id="GO:0004674">
    <property type="term" value="F:protein serine/threonine kinase activity"/>
    <property type="evidence" value="ECO:0007669"/>
    <property type="project" value="UniProtKB-KW"/>
</dbReference>
<evidence type="ECO:0000259" key="10">
    <source>
        <dbReference type="PROSITE" id="PS50011"/>
    </source>
</evidence>
<proteinExistence type="predicted"/>
<evidence type="ECO:0000256" key="2">
    <source>
        <dbReference type="ARBA" id="ARBA00022527"/>
    </source>
</evidence>
<evidence type="ECO:0000256" key="6">
    <source>
        <dbReference type="ARBA" id="ARBA00022840"/>
    </source>
</evidence>
<dbReference type="InterPro" id="IPR000719">
    <property type="entry name" value="Prot_kinase_dom"/>
</dbReference>
<dbReference type="Pfam" id="PF00069">
    <property type="entry name" value="Pkinase"/>
    <property type="match status" value="1"/>
</dbReference>
<keyword evidence="4 7" id="KW-0547">Nucleotide-binding</keyword>
<dbReference type="PROSITE" id="PS50011">
    <property type="entry name" value="PROTEIN_KINASE_DOM"/>
    <property type="match status" value="1"/>
</dbReference>
<feature type="compositionally biased region" description="Low complexity" evidence="8">
    <location>
        <begin position="400"/>
        <end position="409"/>
    </location>
</feature>
<feature type="transmembrane region" description="Helical" evidence="9">
    <location>
        <begin position="453"/>
        <end position="477"/>
    </location>
</feature>
<evidence type="ECO:0000313" key="11">
    <source>
        <dbReference type="EMBL" id="APZ35472.1"/>
    </source>
</evidence>
<evidence type="ECO:0000256" key="7">
    <source>
        <dbReference type="PROSITE-ProRule" id="PRU10141"/>
    </source>
</evidence>
<dbReference type="PROSITE" id="PS00107">
    <property type="entry name" value="PROTEIN_KINASE_ATP"/>
    <property type="match status" value="1"/>
</dbReference>
<dbReference type="SMART" id="SM00220">
    <property type="entry name" value="S_TKc"/>
    <property type="match status" value="1"/>
</dbReference>
<feature type="region of interest" description="Disordered" evidence="8">
    <location>
        <begin position="375"/>
        <end position="447"/>
    </location>
</feature>
<dbReference type="InterPro" id="IPR017441">
    <property type="entry name" value="Protein_kinase_ATP_BS"/>
</dbReference>
<evidence type="ECO:0000256" key="1">
    <source>
        <dbReference type="ARBA" id="ARBA00012513"/>
    </source>
</evidence>
<feature type="compositionally biased region" description="Low complexity" evidence="8">
    <location>
        <begin position="335"/>
        <end position="345"/>
    </location>
</feature>
<feature type="binding site" evidence="7">
    <location>
        <position position="46"/>
    </location>
    <ligand>
        <name>ATP</name>
        <dbReference type="ChEBI" id="CHEBI:30616"/>
    </ligand>
</feature>
<dbReference type="OrthoDB" id="9762169at2"/>
<reference evidence="11 12" key="1">
    <citation type="submission" date="2016-12" db="EMBL/GenBank/DDBJ databases">
        <title>Complete genome sequence of Microbacterium aurum KACC 15219.</title>
        <authorList>
            <person name="Jung Y."/>
            <person name="Shin J.-H."/>
            <person name="Lee Y.-J."/>
            <person name="Yi H."/>
            <person name="Bahn Y.-S."/>
            <person name="Kim J.F."/>
            <person name="Lee D.-W."/>
        </authorList>
    </citation>
    <scope>NUCLEOTIDE SEQUENCE [LARGE SCALE GENOMIC DNA]</scope>
    <source>
        <strain evidence="11 12">KACC 15219</strain>
    </source>
</reference>
<name>A0A1P8UBJ8_9MICO</name>
<evidence type="ECO:0000313" key="12">
    <source>
        <dbReference type="Proteomes" id="UP000187185"/>
    </source>
</evidence>
<keyword evidence="9" id="KW-0472">Membrane</keyword>
<keyword evidence="9" id="KW-1133">Transmembrane helix</keyword>
<dbReference type="SUPFAM" id="SSF56112">
    <property type="entry name" value="Protein kinase-like (PK-like)"/>
    <property type="match status" value="1"/>
</dbReference>
<feature type="region of interest" description="Disordered" evidence="8">
    <location>
        <begin position="313"/>
        <end position="359"/>
    </location>
</feature>
<evidence type="ECO:0000256" key="8">
    <source>
        <dbReference type="SAM" id="MobiDB-lite"/>
    </source>
</evidence>
<dbReference type="STRING" id="36805.BOH66_15435"/>
<keyword evidence="2 11" id="KW-0723">Serine/threonine-protein kinase</keyword>
<accession>A0A1P8UBJ8</accession>
<dbReference type="InterPro" id="IPR011009">
    <property type="entry name" value="Kinase-like_dom_sf"/>
</dbReference>
<dbReference type="PROSITE" id="PS00108">
    <property type="entry name" value="PROTEIN_KINASE_ST"/>
    <property type="match status" value="1"/>
</dbReference>
<dbReference type="Proteomes" id="UP000187185">
    <property type="component" value="Chromosome"/>
</dbReference>
<dbReference type="EMBL" id="CP018762">
    <property type="protein sequence ID" value="APZ35472.1"/>
    <property type="molecule type" value="Genomic_DNA"/>
</dbReference>
<dbReference type="PANTHER" id="PTHR43289">
    <property type="entry name" value="MITOGEN-ACTIVATED PROTEIN KINASE KINASE KINASE 20-RELATED"/>
    <property type="match status" value="1"/>
</dbReference>
<feature type="compositionally biased region" description="Gly residues" evidence="8">
    <location>
        <begin position="430"/>
        <end position="442"/>
    </location>
</feature>
<keyword evidence="12" id="KW-1185">Reference proteome</keyword>
<keyword evidence="9" id="KW-0812">Transmembrane</keyword>
<gene>
    <name evidence="11" type="ORF">BOH66_15435</name>
</gene>
<dbReference type="EC" id="2.7.11.1" evidence="1"/>
<dbReference type="Gene3D" id="1.10.510.10">
    <property type="entry name" value="Transferase(Phosphotransferase) domain 1"/>
    <property type="match status" value="1"/>
</dbReference>
<keyword evidence="3" id="KW-0808">Transferase</keyword>
<evidence type="ECO:0000256" key="5">
    <source>
        <dbReference type="ARBA" id="ARBA00022777"/>
    </source>
</evidence>